<keyword evidence="2" id="KW-0472">Membrane</keyword>
<sequence>MPSTRSHAESAGRHAAAPGHSALDDRGAATAEFAMVSALLVLLSFALLQLTLMIHVRNTLIDAASTGARFGVLEDRTAEDGVQRTQALIESSISARYAEAVGYEYVAQAEGQTLRITVQAQVPVLGLFPGVGQLEVTGSAYDFE</sequence>
<dbReference type="EMBL" id="JACCFQ010000001">
    <property type="protein sequence ID" value="NYJ17262.1"/>
    <property type="molecule type" value="Genomic_DNA"/>
</dbReference>
<evidence type="ECO:0000256" key="2">
    <source>
        <dbReference type="SAM" id="Phobius"/>
    </source>
</evidence>
<dbReference type="InterPro" id="IPR012495">
    <property type="entry name" value="TadE-like_dom"/>
</dbReference>
<reference evidence="4 5" key="1">
    <citation type="submission" date="2020-07" db="EMBL/GenBank/DDBJ databases">
        <title>Sequencing the genomes of 1000 actinobacteria strains.</title>
        <authorList>
            <person name="Klenk H.-P."/>
        </authorList>
    </citation>
    <scope>NUCLEOTIDE SEQUENCE [LARGE SCALE GENOMIC DNA]</scope>
    <source>
        <strain evidence="4 5">DSM 15664</strain>
    </source>
</reference>
<dbReference type="AlphaFoldDB" id="A0A7Z0E8Z4"/>
<evidence type="ECO:0000259" key="3">
    <source>
        <dbReference type="Pfam" id="PF07811"/>
    </source>
</evidence>
<gene>
    <name evidence="4" type="ORF">HNR11_001796</name>
</gene>
<evidence type="ECO:0000313" key="5">
    <source>
        <dbReference type="Proteomes" id="UP000560069"/>
    </source>
</evidence>
<name>A0A7Z0E8Z4_9MICC</name>
<protein>
    <submittedName>
        <fullName evidence="4">Flp pilus assembly protein TadG</fullName>
    </submittedName>
</protein>
<dbReference type="RefSeq" id="WP_179442024.1">
    <property type="nucleotide sequence ID" value="NZ_BAAALK010000002.1"/>
</dbReference>
<feature type="transmembrane region" description="Helical" evidence="2">
    <location>
        <begin position="33"/>
        <end position="54"/>
    </location>
</feature>
<feature type="compositionally biased region" description="Basic and acidic residues" evidence="1">
    <location>
        <begin position="1"/>
        <end position="12"/>
    </location>
</feature>
<accession>A0A7Z0E8Z4</accession>
<comment type="caution">
    <text evidence="4">The sequence shown here is derived from an EMBL/GenBank/DDBJ whole genome shotgun (WGS) entry which is preliminary data.</text>
</comment>
<evidence type="ECO:0000256" key="1">
    <source>
        <dbReference type="SAM" id="MobiDB-lite"/>
    </source>
</evidence>
<dbReference type="Pfam" id="PF07811">
    <property type="entry name" value="TadE"/>
    <property type="match status" value="1"/>
</dbReference>
<feature type="domain" description="TadE-like" evidence="3">
    <location>
        <begin position="27"/>
        <end position="69"/>
    </location>
</feature>
<keyword evidence="5" id="KW-1185">Reference proteome</keyword>
<dbReference type="Proteomes" id="UP000560069">
    <property type="component" value="Unassembled WGS sequence"/>
</dbReference>
<keyword evidence="2" id="KW-0812">Transmembrane</keyword>
<evidence type="ECO:0000313" key="4">
    <source>
        <dbReference type="EMBL" id="NYJ17262.1"/>
    </source>
</evidence>
<organism evidence="4 5">
    <name type="scientific">Nesterenkonia sandarakina</name>
    <dbReference type="NCBI Taxonomy" id="272918"/>
    <lineage>
        <taxon>Bacteria</taxon>
        <taxon>Bacillati</taxon>
        <taxon>Actinomycetota</taxon>
        <taxon>Actinomycetes</taxon>
        <taxon>Micrococcales</taxon>
        <taxon>Micrococcaceae</taxon>
        <taxon>Nesterenkonia</taxon>
    </lineage>
</organism>
<keyword evidence="2" id="KW-1133">Transmembrane helix</keyword>
<proteinExistence type="predicted"/>
<feature type="region of interest" description="Disordered" evidence="1">
    <location>
        <begin position="1"/>
        <end position="21"/>
    </location>
</feature>